<dbReference type="InterPro" id="IPR022385">
    <property type="entry name" value="Rhs_assc_core"/>
</dbReference>
<dbReference type="CDD" id="cd00081">
    <property type="entry name" value="Hint"/>
    <property type="match status" value="1"/>
</dbReference>
<dbReference type="PANTHER" id="PTHR32305">
    <property type="match status" value="1"/>
</dbReference>
<feature type="region of interest" description="Disordered" evidence="1">
    <location>
        <begin position="774"/>
        <end position="795"/>
    </location>
</feature>
<dbReference type="NCBIfam" id="TIGR01443">
    <property type="entry name" value="intein_Cterm"/>
    <property type="match status" value="1"/>
</dbReference>
<gene>
    <name evidence="3" type="ORF">ACS04_00085</name>
</gene>
<dbReference type="InterPro" id="IPR006530">
    <property type="entry name" value="YD"/>
</dbReference>
<keyword evidence="4" id="KW-1185">Reference proteome</keyword>
<feature type="region of interest" description="Disordered" evidence="1">
    <location>
        <begin position="587"/>
        <end position="609"/>
    </location>
</feature>
<feature type="region of interest" description="Disordered" evidence="1">
    <location>
        <begin position="2061"/>
        <end position="2155"/>
    </location>
</feature>
<dbReference type="Gene3D" id="2.170.16.10">
    <property type="entry name" value="Hedgehog/Intein (Hint) domain"/>
    <property type="match status" value="1"/>
</dbReference>
<dbReference type="InterPro" id="IPR036844">
    <property type="entry name" value="Hint_dom_sf"/>
</dbReference>
<evidence type="ECO:0000256" key="1">
    <source>
        <dbReference type="SAM" id="MobiDB-lite"/>
    </source>
</evidence>
<dbReference type="Gene3D" id="2.90.10.10">
    <property type="entry name" value="Bulb-type lectin domain"/>
    <property type="match status" value="1"/>
</dbReference>
<sequence>METADRKRAASANVNGLLVGLTPADGVAAGGRVSVGLDYSALADAYGGGWASRLHLVTMPGCALTTPDVAACRVQKPLQTVNDAKSQRLTADVNLGTSALPFKDAVLSGQQRTMASAAGSQSVAVAAVSGSSGSQGDYGATSLSASGSWAQSASGAFTYSYPVAVPPSLGGTAPSVALTYNSQSVDGKTSARNAQASWIGDGWGYTPGFIERSYKPCKYSGIEDSGDQCWAGYNATLSLGAHTGQLVRGSDGVYRLESDDGTKIERLSGATNDLWDGEYFKVTTTDGTAYYLGLNHAPGTSGDTATNSAWGVPVYHPKSGDPCYSSSKGNESQCDKQVGYRFNLDFVVDPQGNVQRYDYATESNYYNMGYGQVAKDGKGGTLTQYTRSGYLTRISYGYKLADAVAGKDPAARIAFGTKQRCTTSDTVCADGNLSKDTAKNWPDVPYDINCPADYKTEGEGDDVCRFGSPTFWSTYRLKDITTQVKIGAAWQDVDVYSLTHVFSDAGGVMDPVTGKTGKTESAGMLQSVMWLSSIQHTGRDTTAGSDTPITLDPVTFTGIEMDNRVDGLEPAAPPLYRPRISSVRTETGESSAVTYRDPECSRTKNTMPASADTNTMACYPVNWYPSGAAEPVADWFVKTLVTQVVNSDLTKAGSPAKVTSYAYDGGAAWHRDDSELTDDQYRTWNDFRGYRSVTTTSGVAPDPITQTVSTYLQGMDGDYKQDGTKRSVSVTNSLGESFPDSDWLAGATLESQIFTAAGGTVTSKTLNGPLTTVNTSSSARTAWTSKDPAPASLSTLPDLVSRRSTEVTNRSMGLLSTGSWRTSKKVTTYDSLGRIHQVDDKGDITAPEQESCTTTDYASPPSDKPMMLMYPSEILSVSGPCSTKPGKDTTLSHKRIFFDGDGSVASPGTYGKLGQPWASDGKTHSVGQTTAVQVATKYDGAGNPVFQTNGGVVYDDYGRVTKQTDVASQVTTTAFSPASGTLPTQITTTYPQPYNWTATTDVSPTRGLDKRSVDINGRVTSSTYDTLGRRTAVWTPGRDRATQTPDRKFTYSVNGAGDSPNPAAVTTETLRENGSYGQSVTIYDGLLRVRQQQSTTADNSAGRLISSTSYDSHGWTASSIATYADPTTDPGTTLWVETENTVPNQTRQVYDGQGRVTASQQWSKGAKLWEATTAYPGVDKTISTPPKGGQASVSYTNAIGQTTATQTLDTTADRKLTAGTVIQSGTSYSSKSVRLDMQADGNLVLTGIANGKALWSSGTGGNPGASATVRADGNLVVTSTTGTVLWTSGTGTAGATGGFAIVKGDGNFRMYNAAGTAIWSSGTVGKAAAADTKTSYTYTPAGGIKSISDTVGNKWTYTYDLLGQKTSQTDPDTGLSTYGYDIFGRQVLSTDALGKSVSTTYDSLGRKTGEYEGTSTTDQSKKLAEWTYDSLLKGRQTSSTRFVGGASGKAYTKKINGYNTAYQPTGSTVVIPVGEGKLTGTYTATAEYTPNVGLLQSSTFGADGGLPAETVGYGYNLQGLATEFGSRTTPYLNKSIYTPLGQVVQSTYGVFGKQFRTAQTYDQATSRLATNTVSLQTSSNSPIDATTYAYDEAGNLTGTSTVQSTGGAVTGTDTQCFAYDGQNRLAQAWTDTKGLAAAKPGQISKCNTAQPTAATIGGPNPYWQNYTYNLLGDRTQQVKHDTAGNPLKNVTQNITYPGNGTTPAAQPNTATTISTTGPDGTTTLTPHYDAVGNTTSRDTKVGAAAATTQTFSYNAKGRTDTVVTPKPGGGTQTSNYLYDADGDLLIQRGADGDTLYLFGGAEQLTLNKTSSTVAGLRNYKGPDGTRITRSSTGAVVYQATNPQNTSALQVDAATLTVTRRAFDPYGAQRGPAPPSWADNRGYLGQPTDSATGLSLLGARNYDPVIGRFLTCDPVFEAGDPNQMGGYAYAGNDPINHSDPSGLMSWGDAGEYFSGALDGVFGGLNEIWLNPAGWALDNCVDIWNGDNETFNDWTGWDGSDYEVPNLWGDEPGAELFDTDTSSDKYQKGFWTGVIGSVVVDGVGAFKAFKAFRAAKAAAEAAEGSAAPLKKLLDDDVPTPSTKETPHENAPDTTAPSEPGAGTPKEPSPAEPAAEGTTCSFSPETPVLLDGGGTKPIAELTPGDKVEAANPETGEDAGGRTVVATWAHDDSDLIDLTVEVAPGDQQTLHTTSEHPFWDETTRTWVPAADLIPGHALTTPDGREIRVLTVQPTPGTATRYNLTVDQLHTYYVVAGNVPVLVHNICPTSYALSLKTGAPKGAGANQAYQIRVVGSTEYHATGGGTQVWADGLDINRSELLDAKHVGNPGRSPFVPGGKVPDFIQAKIEVKLNDEFSRYAAVINDPDNPLVGLRVITNESGAVPYFRDLMRQHGIPGSVVVNP</sequence>
<dbReference type="Proteomes" id="UP000035932">
    <property type="component" value="Unassembled WGS sequence"/>
</dbReference>
<dbReference type="InterPro" id="IPR001480">
    <property type="entry name" value="Bulb-type_lectin_dom"/>
</dbReference>
<proteinExistence type="predicted"/>
<name>A0A0J6XZV1_9ACTN</name>
<dbReference type="InterPro" id="IPR003587">
    <property type="entry name" value="Hint_dom_N"/>
</dbReference>
<dbReference type="InterPro" id="IPR036426">
    <property type="entry name" value="Bulb-type_lectin_dom_sf"/>
</dbReference>
<dbReference type="InterPro" id="IPR030934">
    <property type="entry name" value="Intein_C"/>
</dbReference>
<organism evidence="3 4">
    <name type="scientific">Streptomyces roseus</name>
    <dbReference type="NCBI Taxonomy" id="66430"/>
    <lineage>
        <taxon>Bacteria</taxon>
        <taxon>Bacillati</taxon>
        <taxon>Actinomycetota</taxon>
        <taxon>Actinomycetes</taxon>
        <taxon>Kitasatosporales</taxon>
        <taxon>Streptomycetaceae</taxon>
        <taxon>Streptomyces</taxon>
    </lineage>
</organism>
<comment type="caution">
    <text evidence="3">The sequence shown here is derived from an EMBL/GenBank/DDBJ whole genome shotgun (WGS) entry which is preliminary data.</text>
</comment>
<dbReference type="SMART" id="SM00306">
    <property type="entry name" value="HintN"/>
    <property type="match status" value="1"/>
</dbReference>
<dbReference type="SUPFAM" id="SSF51110">
    <property type="entry name" value="alpha-D-mannose-specific plant lectins"/>
    <property type="match status" value="1"/>
</dbReference>
<dbReference type="NCBIfam" id="TIGR03696">
    <property type="entry name" value="Rhs_assc_core"/>
    <property type="match status" value="1"/>
</dbReference>
<dbReference type="Pfam" id="PF07591">
    <property type="entry name" value="PT-HINT"/>
    <property type="match status" value="1"/>
</dbReference>
<dbReference type="PANTHER" id="PTHR32305:SF17">
    <property type="entry name" value="TRNA NUCLEASE WAPA"/>
    <property type="match status" value="1"/>
</dbReference>
<dbReference type="EMBL" id="LFML01000002">
    <property type="protein sequence ID" value="KMO99817.1"/>
    <property type="molecule type" value="Genomic_DNA"/>
</dbReference>
<evidence type="ECO:0000313" key="3">
    <source>
        <dbReference type="EMBL" id="KMO99817.1"/>
    </source>
</evidence>
<dbReference type="NCBIfam" id="TIGR01643">
    <property type="entry name" value="YD_repeat_2x"/>
    <property type="match status" value="1"/>
</dbReference>
<dbReference type="Pfam" id="PF15646">
    <property type="entry name" value="Tox-REase-2"/>
    <property type="match status" value="1"/>
</dbReference>
<accession>A0A0J6XZV1</accession>
<dbReference type="PATRIC" id="fig|66430.4.peg.2806"/>
<dbReference type="InterPro" id="IPR050708">
    <property type="entry name" value="T6SS_VgrG/RHS"/>
</dbReference>
<dbReference type="STRING" id="66430.ACS04_00085"/>
<evidence type="ECO:0000259" key="2">
    <source>
        <dbReference type="PROSITE" id="PS50927"/>
    </source>
</evidence>
<evidence type="ECO:0000313" key="4">
    <source>
        <dbReference type="Proteomes" id="UP000035932"/>
    </source>
</evidence>
<dbReference type="PROSITE" id="PS50927">
    <property type="entry name" value="BULB_LECTIN"/>
    <property type="match status" value="1"/>
</dbReference>
<dbReference type="SMART" id="SM00108">
    <property type="entry name" value="B_lectin"/>
    <property type="match status" value="1"/>
</dbReference>
<dbReference type="SUPFAM" id="SSF51294">
    <property type="entry name" value="Hedgehog/intein (Hint) domain"/>
    <property type="match status" value="1"/>
</dbReference>
<feature type="compositionally biased region" description="Polar residues" evidence="1">
    <location>
        <begin position="774"/>
        <end position="784"/>
    </location>
</feature>
<feature type="domain" description="Bulb-type lectin" evidence="2">
    <location>
        <begin position="1213"/>
        <end position="1323"/>
    </location>
</feature>
<reference evidence="3 4" key="1">
    <citation type="submission" date="2015-06" db="EMBL/GenBank/DDBJ databases">
        <title>Recapitulation of the evolution of biosynthetic gene clusters reveals hidden chemical diversity on bacterial genomes.</title>
        <authorList>
            <person name="Cruz-Morales P."/>
            <person name="Martinez-Guerrero C."/>
            <person name="Morales-Escalante M.A."/>
            <person name="Yanez-Guerra L.A."/>
            <person name="Kopp J.F."/>
            <person name="Feldmann J."/>
            <person name="Ramos-Aboites H.E."/>
            <person name="Barona-Gomez F."/>
        </authorList>
    </citation>
    <scope>NUCLEOTIDE SEQUENCE [LARGE SCALE GENOMIC DNA]</scope>
    <source>
        <strain evidence="3 4">ATCC 31245</strain>
    </source>
</reference>
<protein>
    <recommendedName>
        <fullName evidence="2">Bulb-type lectin domain-containing protein</fullName>
    </recommendedName>
</protein>
<dbReference type="InterPro" id="IPR028906">
    <property type="entry name" value="Tox-REase-2_dom"/>
</dbReference>
<dbReference type="Gene3D" id="2.180.10.10">
    <property type="entry name" value="RHS repeat-associated core"/>
    <property type="match status" value="1"/>
</dbReference>